<evidence type="ECO:0000256" key="2">
    <source>
        <dbReference type="ARBA" id="ARBA00009399"/>
    </source>
</evidence>
<dbReference type="GO" id="GO:0000271">
    <property type="term" value="P:polysaccharide biosynthetic process"/>
    <property type="evidence" value="ECO:0007669"/>
    <property type="project" value="InterPro"/>
</dbReference>
<evidence type="ECO:0000256" key="1">
    <source>
        <dbReference type="ARBA" id="ARBA00004141"/>
    </source>
</evidence>
<organism evidence="8 9">
    <name type="scientific">Thiocapsa rosea</name>
    <dbReference type="NCBI Taxonomy" id="69360"/>
    <lineage>
        <taxon>Bacteria</taxon>
        <taxon>Pseudomonadati</taxon>
        <taxon>Pseudomonadota</taxon>
        <taxon>Gammaproteobacteria</taxon>
        <taxon>Chromatiales</taxon>
        <taxon>Chromatiaceae</taxon>
        <taxon>Thiocapsa</taxon>
    </lineage>
</organism>
<keyword evidence="4 6" id="KW-1133">Transmembrane helix</keyword>
<evidence type="ECO:0000313" key="8">
    <source>
        <dbReference type="EMBL" id="RKT44376.1"/>
    </source>
</evidence>
<feature type="transmembrane region" description="Helical" evidence="6">
    <location>
        <begin position="78"/>
        <end position="95"/>
    </location>
</feature>
<evidence type="ECO:0000313" key="9">
    <source>
        <dbReference type="Proteomes" id="UP000274556"/>
    </source>
</evidence>
<dbReference type="AlphaFoldDB" id="A0A495V4P2"/>
<dbReference type="GO" id="GO:0005886">
    <property type="term" value="C:plasma membrane"/>
    <property type="evidence" value="ECO:0007669"/>
    <property type="project" value="TreeGrafter"/>
</dbReference>
<dbReference type="Proteomes" id="UP000274556">
    <property type="component" value="Unassembled WGS sequence"/>
</dbReference>
<comment type="caution">
    <text evidence="8">The sequence shown here is derived from an EMBL/GenBank/DDBJ whole genome shotgun (WGS) entry which is preliminary data.</text>
</comment>
<dbReference type="InterPro" id="IPR007267">
    <property type="entry name" value="GtrA_DPMS_TM"/>
</dbReference>
<evidence type="ECO:0000256" key="5">
    <source>
        <dbReference type="ARBA" id="ARBA00023136"/>
    </source>
</evidence>
<feature type="transmembrane region" description="Helical" evidence="6">
    <location>
        <begin position="101"/>
        <end position="122"/>
    </location>
</feature>
<evidence type="ECO:0000256" key="3">
    <source>
        <dbReference type="ARBA" id="ARBA00022692"/>
    </source>
</evidence>
<dbReference type="PANTHER" id="PTHR38459:SF1">
    <property type="entry name" value="PROPHAGE BACTOPRENOL-LINKED GLUCOSE TRANSLOCASE HOMOLOG"/>
    <property type="match status" value="1"/>
</dbReference>
<dbReference type="RefSeq" id="WP_170164715.1">
    <property type="nucleotide sequence ID" value="NZ_RBXL01000001.1"/>
</dbReference>
<protein>
    <submittedName>
        <fullName evidence="8">Putative flippase GtrA</fullName>
    </submittedName>
</protein>
<sequence>MFTSLATAWRRLVAFGMVGAIGTLAHYLALVSLVEIWGLHPAAATTVGFALGAVINYLLNYRYTFNSSKSHQDAGPKFALIAIVTGVLNTWMVYAGVDVLALDYILVQIAATAAVFLLNFVLNSLWTFREKDAT</sequence>
<accession>A0A495V4P2</accession>
<dbReference type="InterPro" id="IPR051401">
    <property type="entry name" value="GtrA_CellWall_Glycosyl"/>
</dbReference>
<feature type="domain" description="GtrA/DPMS transmembrane" evidence="7">
    <location>
        <begin position="15"/>
        <end position="128"/>
    </location>
</feature>
<name>A0A495V4P2_9GAMM</name>
<proteinExistence type="inferred from homology"/>
<evidence type="ECO:0000256" key="4">
    <source>
        <dbReference type="ARBA" id="ARBA00022989"/>
    </source>
</evidence>
<dbReference type="Pfam" id="PF04138">
    <property type="entry name" value="GtrA_DPMS_TM"/>
    <property type="match status" value="1"/>
</dbReference>
<comment type="subcellular location">
    <subcellularLocation>
        <location evidence="1">Membrane</location>
        <topology evidence="1">Multi-pass membrane protein</topology>
    </subcellularLocation>
</comment>
<dbReference type="EMBL" id="RBXL01000001">
    <property type="protein sequence ID" value="RKT44376.1"/>
    <property type="molecule type" value="Genomic_DNA"/>
</dbReference>
<dbReference type="PANTHER" id="PTHR38459">
    <property type="entry name" value="PROPHAGE BACTOPRENOL-LINKED GLUCOSE TRANSLOCASE HOMOLOG"/>
    <property type="match status" value="1"/>
</dbReference>
<evidence type="ECO:0000259" key="7">
    <source>
        <dbReference type="Pfam" id="PF04138"/>
    </source>
</evidence>
<comment type="similarity">
    <text evidence="2">Belongs to the GtrA family.</text>
</comment>
<keyword evidence="9" id="KW-1185">Reference proteome</keyword>
<reference evidence="8 9" key="1">
    <citation type="submission" date="2018-10" db="EMBL/GenBank/DDBJ databases">
        <title>Genomic Encyclopedia of Archaeal and Bacterial Type Strains, Phase II (KMG-II): from individual species to whole genera.</title>
        <authorList>
            <person name="Goeker M."/>
        </authorList>
    </citation>
    <scope>NUCLEOTIDE SEQUENCE [LARGE SCALE GENOMIC DNA]</scope>
    <source>
        <strain evidence="8 9">DSM 235</strain>
    </source>
</reference>
<gene>
    <name evidence="8" type="ORF">BDD21_1758</name>
</gene>
<evidence type="ECO:0000256" key="6">
    <source>
        <dbReference type="SAM" id="Phobius"/>
    </source>
</evidence>
<feature type="transmembrane region" description="Helical" evidence="6">
    <location>
        <begin position="36"/>
        <end position="58"/>
    </location>
</feature>
<feature type="transmembrane region" description="Helical" evidence="6">
    <location>
        <begin position="12"/>
        <end position="30"/>
    </location>
</feature>
<keyword evidence="3 6" id="KW-0812">Transmembrane</keyword>
<keyword evidence="5 6" id="KW-0472">Membrane</keyword>